<evidence type="ECO:0000313" key="4">
    <source>
        <dbReference type="Proteomes" id="UP000774326"/>
    </source>
</evidence>
<gene>
    <name evidence="3" type="ORF">WICPIJ_006037</name>
</gene>
<evidence type="ECO:0000256" key="1">
    <source>
        <dbReference type="SAM" id="Phobius"/>
    </source>
</evidence>
<keyword evidence="1" id="KW-0812">Transmembrane</keyword>
<feature type="signal peptide" evidence="2">
    <location>
        <begin position="1"/>
        <end position="16"/>
    </location>
</feature>
<dbReference type="Proteomes" id="UP000774326">
    <property type="component" value="Unassembled WGS sequence"/>
</dbReference>
<evidence type="ECO:0000313" key="3">
    <source>
        <dbReference type="EMBL" id="KAH3683002.1"/>
    </source>
</evidence>
<accession>A0A9P8Q2Z4</accession>
<reference evidence="3" key="2">
    <citation type="submission" date="2021-01" db="EMBL/GenBank/DDBJ databases">
        <authorList>
            <person name="Schikora-Tamarit M.A."/>
        </authorList>
    </citation>
    <scope>NUCLEOTIDE SEQUENCE</scope>
    <source>
        <strain evidence="3">CBS2887</strain>
    </source>
</reference>
<dbReference type="EMBL" id="JAEUBG010003287">
    <property type="protein sequence ID" value="KAH3683002.1"/>
    <property type="molecule type" value="Genomic_DNA"/>
</dbReference>
<keyword evidence="2" id="KW-0732">Signal</keyword>
<feature type="transmembrane region" description="Helical" evidence="1">
    <location>
        <begin position="105"/>
        <end position="126"/>
    </location>
</feature>
<name>A0A9P8Q2Z4_WICPI</name>
<comment type="caution">
    <text evidence="3">The sequence shown here is derived from an EMBL/GenBank/DDBJ whole genome shotgun (WGS) entry which is preliminary data.</text>
</comment>
<keyword evidence="1" id="KW-0472">Membrane</keyword>
<proteinExistence type="predicted"/>
<sequence>MVVMWLTSLLSSSAITVFLVASSVSCCLLTSWNFCWKLFRVFTCSKLADLSDSIWTFNASISSSCNFNFNSLSLFCCFPAAPSPPWINPIISPFNLSFSLVKSPIVASLFLIMCLYLFFFAFNASYDSTLAGPLSDERNPTGEAGSGEGVM</sequence>
<organism evidence="3 4">
    <name type="scientific">Wickerhamomyces pijperi</name>
    <name type="common">Yeast</name>
    <name type="synonym">Pichia pijperi</name>
    <dbReference type="NCBI Taxonomy" id="599730"/>
    <lineage>
        <taxon>Eukaryota</taxon>
        <taxon>Fungi</taxon>
        <taxon>Dikarya</taxon>
        <taxon>Ascomycota</taxon>
        <taxon>Saccharomycotina</taxon>
        <taxon>Saccharomycetes</taxon>
        <taxon>Phaffomycetales</taxon>
        <taxon>Wickerhamomycetaceae</taxon>
        <taxon>Wickerhamomyces</taxon>
    </lineage>
</organism>
<keyword evidence="1" id="KW-1133">Transmembrane helix</keyword>
<keyword evidence="4" id="KW-1185">Reference proteome</keyword>
<dbReference type="AlphaFoldDB" id="A0A9P8Q2Z4"/>
<feature type="chain" id="PRO_5040232957" evidence="2">
    <location>
        <begin position="17"/>
        <end position="151"/>
    </location>
</feature>
<protein>
    <submittedName>
        <fullName evidence="3">Uncharacterized protein</fullName>
    </submittedName>
</protein>
<reference evidence="3" key="1">
    <citation type="journal article" date="2021" name="Open Biol.">
        <title>Shared evolutionary footprints suggest mitochondrial oxidative damage underlies multiple complex I losses in fungi.</title>
        <authorList>
            <person name="Schikora-Tamarit M.A."/>
            <person name="Marcet-Houben M."/>
            <person name="Nosek J."/>
            <person name="Gabaldon T."/>
        </authorList>
    </citation>
    <scope>NUCLEOTIDE SEQUENCE</scope>
    <source>
        <strain evidence="3">CBS2887</strain>
    </source>
</reference>
<evidence type="ECO:0000256" key="2">
    <source>
        <dbReference type="SAM" id="SignalP"/>
    </source>
</evidence>